<gene>
    <name evidence="1" type="ORF">P4I72_01220</name>
</gene>
<evidence type="ECO:0000313" key="1">
    <source>
        <dbReference type="EMBL" id="MEC0225743.1"/>
    </source>
</evidence>
<dbReference type="Proteomes" id="UP001338137">
    <property type="component" value="Unassembled WGS sequence"/>
</dbReference>
<name>A0ABU6FV31_9BACL</name>
<dbReference type="RefSeq" id="WP_326070176.1">
    <property type="nucleotide sequence ID" value="NZ_JARLKY010000002.1"/>
</dbReference>
<organism evidence="1 2">
    <name type="scientific">Paenibacillus alba</name>
    <dbReference type="NCBI Taxonomy" id="1197127"/>
    <lineage>
        <taxon>Bacteria</taxon>
        <taxon>Bacillati</taxon>
        <taxon>Bacillota</taxon>
        <taxon>Bacilli</taxon>
        <taxon>Bacillales</taxon>
        <taxon>Paenibacillaceae</taxon>
        <taxon>Paenibacillus</taxon>
    </lineage>
</organism>
<protein>
    <submittedName>
        <fullName evidence="1">Uncharacterized protein</fullName>
    </submittedName>
</protein>
<evidence type="ECO:0000313" key="2">
    <source>
        <dbReference type="Proteomes" id="UP001338137"/>
    </source>
</evidence>
<reference evidence="1 2" key="1">
    <citation type="submission" date="2023-03" db="EMBL/GenBank/DDBJ databases">
        <title>Bacillus Genome Sequencing.</title>
        <authorList>
            <person name="Dunlap C."/>
        </authorList>
    </citation>
    <scope>NUCLEOTIDE SEQUENCE [LARGE SCALE GENOMIC DNA]</scope>
    <source>
        <strain evidence="1 2">BD-533</strain>
    </source>
</reference>
<proteinExistence type="predicted"/>
<keyword evidence="2" id="KW-1185">Reference proteome</keyword>
<dbReference type="EMBL" id="JARLKY010000002">
    <property type="protein sequence ID" value="MEC0225743.1"/>
    <property type="molecule type" value="Genomic_DNA"/>
</dbReference>
<comment type="caution">
    <text evidence="1">The sequence shown here is derived from an EMBL/GenBank/DDBJ whole genome shotgun (WGS) entry which is preliminary data.</text>
</comment>
<accession>A0ABU6FV31</accession>
<sequence length="48" mass="5311">MIRNPGDVKGAYVPKPAYAAYAAMTRELTGADFQTTEKVNHWPSEVDI</sequence>